<dbReference type="AlphaFoldDB" id="A0A9P7W5U2"/>
<evidence type="ECO:0000313" key="2">
    <source>
        <dbReference type="Proteomes" id="UP000812287"/>
    </source>
</evidence>
<dbReference type="EMBL" id="MU250523">
    <property type="protein sequence ID" value="KAG7453010.1"/>
    <property type="molecule type" value="Genomic_DNA"/>
</dbReference>
<name>A0A9P7W5U2_9AGAR</name>
<accession>A0A9P7W5U2</accession>
<protein>
    <submittedName>
        <fullName evidence="1">Uncharacterized protein</fullName>
    </submittedName>
</protein>
<organism evidence="1 2">
    <name type="scientific">Guyanagaster necrorhizus</name>
    <dbReference type="NCBI Taxonomy" id="856835"/>
    <lineage>
        <taxon>Eukaryota</taxon>
        <taxon>Fungi</taxon>
        <taxon>Dikarya</taxon>
        <taxon>Basidiomycota</taxon>
        <taxon>Agaricomycotina</taxon>
        <taxon>Agaricomycetes</taxon>
        <taxon>Agaricomycetidae</taxon>
        <taxon>Agaricales</taxon>
        <taxon>Marasmiineae</taxon>
        <taxon>Physalacriaceae</taxon>
        <taxon>Guyanagaster</taxon>
    </lineage>
</organism>
<proteinExistence type="predicted"/>
<reference evidence="1" key="1">
    <citation type="submission" date="2020-11" db="EMBL/GenBank/DDBJ databases">
        <title>Adaptations for nitrogen fixation in a non-lichenized fungal sporocarp promotes dispersal by wood-feeding termites.</title>
        <authorList>
            <consortium name="DOE Joint Genome Institute"/>
            <person name="Koch R.A."/>
            <person name="Yoon G."/>
            <person name="Arayal U."/>
            <person name="Lail K."/>
            <person name="Amirebrahimi M."/>
            <person name="Labutti K."/>
            <person name="Lipzen A."/>
            <person name="Riley R."/>
            <person name="Barry K."/>
            <person name="Henrissat B."/>
            <person name="Grigoriev I.V."/>
            <person name="Herr J.R."/>
            <person name="Aime M.C."/>
        </authorList>
    </citation>
    <scope>NUCLEOTIDE SEQUENCE</scope>
    <source>
        <strain evidence="1">MCA 3950</strain>
    </source>
</reference>
<dbReference type="RefSeq" id="XP_043046510.1">
    <property type="nucleotide sequence ID" value="XM_043190768.1"/>
</dbReference>
<dbReference type="Proteomes" id="UP000812287">
    <property type="component" value="Unassembled WGS sequence"/>
</dbReference>
<keyword evidence="2" id="KW-1185">Reference proteome</keyword>
<gene>
    <name evidence="1" type="ORF">BT62DRAFT_999046</name>
</gene>
<dbReference type="OrthoDB" id="3237761at2759"/>
<dbReference type="GeneID" id="66113065"/>
<sequence length="70" mass="7302">MAAASTILAMNSMPVGSHVFFWDTRGQVIKGVIQSTTRTAEGSLMVVINSDAGRTITLPVAAVTLDPNPS</sequence>
<comment type="caution">
    <text evidence="1">The sequence shown here is derived from an EMBL/GenBank/DDBJ whole genome shotgun (WGS) entry which is preliminary data.</text>
</comment>
<evidence type="ECO:0000313" key="1">
    <source>
        <dbReference type="EMBL" id="KAG7453010.1"/>
    </source>
</evidence>